<evidence type="ECO:0000313" key="5">
    <source>
        <dbReference type="RefSeq" id="XP_035688622.1"/>
    </source>
</evidence>
<dbReference type="InterPro" id="IPR016186">
    <property type="entry name" value="C-type_lectin-like/link_sf"/>
</dbReference>
<dbReference type="FunFam" id="3.10.100.10:FF:000202">
    <property type="entry name" value="Uncharacterized protein"/>
    <property type="match status" value="1"/>
</dbReference>
<dbReference type="InterPro" id="IPR051221">
    <property type="entry name" value="LDLR-related"/>
</dbReference>
<dbReference type="SUPFAM" id="SSF56436">
    <property type="entry name" value="C-type lectin-like"/>
    <property type="match status" value="1"/>
</dbReference>
<keyword evidence="1 2" id="KW-1015">Disulfide bond</keyword>
<feature type="domain" description="C-type lectin" evidence="3">
    <location>
        <begin position="383"/>
        <end position="479"/>
    </location>
</feature>
<comment type="caution">
    <text evidence="2">Lacks conserved residue(s) required for the propagation of feature annotation.</text>
</comment>
<dbReference type="InterPro" id="IPR001304">
    <property type="entry name" value="C-type_lectin-like"/>
</dbReference>
<proteinExistence type="predicted"/>
<feature type="disulfide bond" evidence="2">
    <location>
        <begin position="75"/>
        <end position="90"/>
    </location>
</feature>
<dbReference type="SMART" id="SM00034">
    <property type="entry name" value="CLECT"/>
    <property type="match status" value="1"/>
</dbReference>
<protein>
    <submittedName>
        <fullName evidence="5">Sortilin-related receptor-like</fullName>
    </submittedName>
</protein>
<dbReference type="Proteomes" id="UP000001554">
    <property type="component" value="Chromosome 10"/>
</dbReference>
<reference evidence="4" key="1">
    <citation type="journal article" date="2020" name="Nat. Ecol. Evol.">
        <title>Deeply conserved synteny resolves early events in vertebrate evolution.</title>
        <authorList>
            <person name="Simakov O."/>
            <person name="Marletaz F."/>
            <person name="Yue J.X."/>
            <person name="O'Connell B."/>
            <person name="Jenkins J."/>
            <person name="Brandt A."/>
            <person name="Calef R."/>
            <person name="Tung C.H."/>
            <person name="Huang T.K."/>
            <person name="Schmutz J."/>
            <person name="Satoh N."/>
            <person name="Yu J.K."/>
            <person name="Putnam N.H."/>
            <person name="Green R.E."/>
            <person name="Rokhsar D.S."/>
        </authorList>
    </citation>
    <scope>NUCLEOTIDE SEQUENCE [LARGE SCALE GENOMIC DNA]</scope>
    <source>
        <strain evidence="4">S238N-H82</strain>
    </source>
</reference>
<organism evidence="4 5">
    <name type="scientific">Branchiostoma floridae</name>
    <name type="common">Florida lancelet</name>
    <name type="synonym">Amphioxus</name>
    <dbReference type="NCBI Taxonomy" id="7739"/>
    <lineage>
        <taxon>Eukaryota</taxon>
        <taxon>Metazoa</taxon>
        <taxon>Chordata</taxon>
        <taxon>Cephalochordata</taxon>
        <taxon>Leptocardii</taxon>
        <taxon>Amphioxiformes</taxon>
        <taxon>Branchiostomatidae</taxon>
        <taxon>Branchiostoma</taxon>
    </lineage>
</organism>
<dbReference type="SMART" id="SM00192">
    <property type="entry name" value="LDLa"/>
    <property type="match status" value="5"/>
</dbReference>
<dbReference type="PANTHER" id="PTHR22722:SF5">
    <property type="entry name" value="LOW-DENSITY LIPOPROTEIN RECEPTOR-RELATED PROTEIN 1B"/>
    <property type="match status" value="1"/>
</dbReference>
<evidence type="ECO:0000256" key="2">
    <source>
        <dbReference type="PROSITE-ProRule" id="PRU00124"/>
    </source>
</evidence>
<dbReference type="PROSITE" id="PS50068">
    <property type="entry name" value="LDLRA_2"/>
    <property type="match status" value="2"/>
</dbReference>
<evidence type="ECO:0000256" key="1">
    <source>
        <dbReference type="ARBA" id="ARBA00023157"/>
    </source>
</evidence>
<dbReference type="OrthoDB" id="9978656at2759"/>
<dbReference type="PROSITE" id="PS50041">
    <property type="entry name" value="C_TYPE_LECTIN_2"/>
    <property type="match status" value="1"/>
</dbReference>
<gene>
    <name evidence="5" type="primary">LOC118424193</name>
</gene>
<evidence type="ECO:0000259" key="3">
    <source>
        <dbReference type="PROSITE" id="PS50041"/>
    </source>
</evidence>
<dbReference type="PRINTS" id="PR00261">
    <property type="entry name" value="LDLRECEPTOR"/>
</dbReference>
<dbReference type="Gene3D" id="2.40.128.620">
    <property type="match status" value="1"/>
</dbReference>
<dbReference type="CDD" id="cd00037">
    <property type="entry name" value="CLECT"/>
    <property type="match status" value="1"/>
</dbReference>
<keyword evidence="4" id="KW-1185">Reference proteome</keyword>
<dbReference type="SUPFAM" id="SSF57424">
    <property type="entry name" value="LDL receptor-like module"/>
    <property type="match status" value="2"/>
</dbReference>
<sequence length="499" mass="55594">MAGFNVWDNALVIQGEDSSGIYQDGCIPHDYVCDGIDDWFTQDETNCAQGLINDCPEWQWQCPGENTCLSHKKRCNTLLDCATGEDENHCDAFCESVGGWRCQCDQLTKCYFAENICNGFSTCFSPDGKGCDDDEQLCDEYCKSVGGFDCGENVCIERHLVCDGHPDCDFRIFSGAPADEQGCGSCIGFWTAMAMEMEYLGVSDYYNHTCSSGKCAGSYDLCDDVNTCGNWEDEQDCVSVTCPFVKCEATNKCLSDVLLCDGIPGCLDATDEEICELTECRDTSIGVDTFKEISSAQYCDGKADCRSGADESPKKCGMVVFETPSNSAARVEYYLDIAVHAKVVKLIPQSWLDMAVLDVGLLGCPIKEQRVKDMSCGKGWTMFEERCYQKFSSPLVWWAAERYCQALDGHLAAVNTLQENEFIRSSFGNGWIGLTLDAILIKNERQKIVNLTWSDGSPAGNAFREQNISYDVFQEYIWRLNDPFCAFLEDHGTFMLHHH</sequence>
<dbReference type="RefSeq" id="XP_035688622.1">
    <property type="nucleotide sequence ID" value="XM_035832729.1"/>
</dbReference>
<reference evidence="5" key="2">
    <citation type="submission" date="2025-08" db="UniProtKB">
        <authorList>
            <consortium name="RefSeq"/>
        </authorList>
    </citation>
    <scope>IDENTIFICATION</scope>
    <source>
        <strain evidence="5">S238N-H82</strain>
        <tissue evidence="5">Testes</tissue>
    </source>
</reference>
<evidence type="ECO:0000313" key="4">
    <source>
        <dbReference type="Proteomes" id="UP000001554"/>
    </source>
</evidence>
<dbReference type="PANTHER" id="PTHR22722">
    <property type="entry name" value="LOW-DENSITY LIPOPROTEIN RECEPTOR-RELATED PROTEIN 2-RELATED"/>
    <property type="match status" value="1"/>
</dbReference>
<dbReference type="AlphaFoldDB" id="A0A9J7N0W7"/>
<dbReference type="InterPro" id="IPR036055">
    <property type="entry name" value="LDL_receptor-like_sf"/>
</dbReference>
<dbReference type="InterPro" id="IPR016187">
    <property type="entry name" value="CTDL_fold"/>
</dbReference>
<dbReference type="Pfam" id="PF00059">
    <property type="entry name" value="Lectin_C"/>
    <property type="match status" value="1"/>
</dbReference>
<dbReference type="InterPro" id="IPR002172">
    <property type="entry name" value="LDrepeatLR_classA_rpt"/>
</dbReference>
<dbReference type="Gene3D" id="3.10.100.10">
    <property type="entry name" value="Mannose-Binding Protein A, subunit A"/>
    <property type="match status" value="1"/>
</dbReference>
<accession>A0A9J7N0W7</accession>
<dbReference type="KEGG" id="bfo:118424193"/>
<name>A0A9J7N0W7_BRAFL</name>
<dbReference type="Gene3D" id="4.10.400.10">
    <property type="entry name" value="Low-density Lipoprotein Receptor"/>
    <property type="match status" value="2"/>
</dbReference>
<feature type="disulfide bond" evidence="2">
    <location>
        <begin position="260"/>
        <end position="275"/>
    </location>
</feature>
<dbReference type="GeneID" id="118424193"/>